<dbReference type="GO" id="GO:0016740">
    <property type="term" value="F:transferase activity"/>
    <property type="evidence" value="ECO:0007669"/>
    <property type="project" value="UniProtKB-KW"/>
</dbReference>
<feature type="domain" description="Polysaccharide pyruvyl transferase" evidence="1">
    <location>
        <begin position="191"/>
        <end position="229"/>
    </location>
</feature>
<dbReference type="Proteomes" id="UP001183420">
    <property type="component" value="Unassembled WGS sequence"/>
</dbReference>
<keyword evidence="2" id="KW-0808">Transferase</keyword>
<evidence type="ECO:0000313" key="2">
    <source>
        <dbReference type="EMBL" id="MDT0317622.1"/>
    </source>
</evidence>
<dbReference type="Pfam" id="PF04230">
    <property type="entry name" value="PS_pyruv_trans"/>
    <property type="match status" value="1"/>
</dbReference>
<dbReference type="InterPro" id="IPR007345">
    <property type="entry name" value="Polysacch_pyruvyl_Trfase"/>
</dbReference>
<evidence type="ECO:0000313" key="3">
    <source>
        <dbReference type="Proteomes" id="UP001183420"/>
    </source>
</evidence>
<comment type="caution">
    <text evidence="2">The sequence shown here is derived from an EMBL/GenBank/DDBJ whole genome shotgun (WGS) entry which is preliminary data.</text>
</comment>
<evidence type="ECO:0000259" key="1">
    <source>
        <dbReference type="Pfam" id="PF04230"/>
    </source>
</evidence>
<proteinExistence type="predicted"/>
<sequence>MTGDDGRTLLTGWFSFLDGEITAGDVLALERVRALLLARGVPHDVAWSPRFEPGGPTLDDVDPAAYDRLVFVCGPLHGPDIAELHRRFAHCRRVAVGTSVLDPADPAAAGFHAVLARDGAGLAPALDLALRAPRVRREPVVGLLLTEGQHEYRGRRRHAEVARTVTSWLADSRVAPVVLETRLDAADGRLCRSPGQLLSALERLDAVVTDRLHGLVLGLRVGVPPIAVDPVAGGAKVTAQARACDWPALLSAERLDRTALDHWLAWALGPGRREALRRRVLLATARDPANALADLWHSS</sequence>
<accession>A0ABU2LK45</accession>
<protein>
    <submittedName>
        <fullName evidence="2">Polysaccharide pyruvyl transferase family protein</fullName>
    </submittedName>
</protein>
<organism evidence="2 3">
    <name type="scientific">Streptomyces millisiae</name>
    <dbReference type="NCBI Taxonomy" id="3075542"/>
    <lineage>
        <taxon>Bacteria</taxon>
        <taxon>Bacillati</taxon>
        <taxon>Actinomycetota</taxon>
        <taxon>Actinomycetes</taxon>
        <taxon>Kitasatosporales</taxon>
        <taxon>Streptomycetaceae</taxon>
        <taxon>Streptomyces</taxon>
    </lineage>
</organism>
<keyword evidence="3" id="KW-1185">Reference proteome</keyword>
<reference evidence="3" key="1">
    <citation type="submission" date="2023-07" db="EMBL/GenBank/DDBJ databases">
        <title>30 novel species of actinomycetes from the DSMZ collection.</title>
        <authorList>
            <person name="Nouioui I."/>
        </authorList>
    </citation>
    <scope>NUCLEOTIDE SEQUENCE [LARGE SCALE GENOMIC DNA]</scope>
    <source>
        <strain evidence="3">DSM 44918</strain>
    </source>
</reference>
<gene>
    <name evidence="2" type="ORF">RNC47_04615</name>
</gene>
<name>A0ABU2LK45_9ACTN</name>
<dbReference type="RefSeq" id="WP_311595727.1">
    <property type="nucleotide sequence ID" value="NZ_JAVREM010000003.1"/>
</dbReference>
<dbReference type="EMBL" id="JAVREM010000003">
    <property type="protein sequence ID" value="MDT0317622.1"/>
    <property type="molecule type" value="Genomic_DNA"/>
</dbReference>